<keyword evidence="5" id="KW-0547">Nucleotide-binding</keyword>
<keyword evidence="6" id="KW-0067">ATP-binding</keyword>
<dbReference type="EMBL" id="CP027850">
    <property type="protein sequence ID" value="AVQ04388.1"/>
    <property type="molecule type" value="Genomic_DNA"/>
</dbReference>
<evidence type="ECO:0000256" key="6">
    <source>
        <dbReference type="ARBA" id="ARBA00022840"/>
    </source>
</evidence>
<evidence type="ECO:0000313" key="10">
    <source>
        <dbReference type="Proteomes" id="UP000240527"/>
    </source>
</evidence>
<evidence type="ECO:0000259" key="8">
    <source>
        <dbReference type="SMART" id="SM00904"/>
    </source>
</evidence>
<dbReference type="InterPro" id="IPR023465">
    <property type="entry name" value="Riboflavin_kinase_dom_sf"/>
</dbReference>
<evidence type="ECO:0000256" key="1">
    <source>
        <dbReference type="ARBA" id="ARBA00012105"/>
    </source>
</evidence>
<protein>
    <recommendedName>
        <fullName evidence="1">riboflavin kinase</fullName>
        <ecNumber evidence="1">2.7.1.26</ecNumber>
    </recommendedName>
</protein>
<dbReference type="Gene3D" id="2.40.30.30">
    <property type="entry name" value="Riboflavin kinase-like"/>
    <property type="match status" value="1"/>
</dbReference>
<reference evidence="9 10" key="1">
    <citation type="journal article" date="2015" name="Biotechnol. Bioeng.">
        <title>Genome sequence and phenotypic characterization of Caulobacter segnis.</title>
        <authorList>
            <person name="Patel S."/>
            <person name="Fletcher B."/>
            <person name="Scott D.C."/>
            <person name="Ely B."/>
        </authorList>
    </citation>
    <scope>NUCLEOTIDE SEQUENCE [LARGE SCALE GENOMIC DNA]</scope>
    <source>
        <strain evidence="9 10">TK0059</strain>
    </source>
</reference>
<organism evidence="9 10">
    <name type="scientific">Caulobacter segnis</name>
    <dbReference type="NCBI Taxonomy" id="88688"/>
    <lineage>
        <taxon>Bacteria</taxon>
        <taxon>Pseudomonadati</taxon>
        <taxon>Pseudomonadota</taxon>
        <taxon>Alphaproteobacteria</taxon>
        <taxon>Caulobacterales</taxon>
        <taxon>Caulobacteraceae</taxon>
        <taxon>Caulobacter</taxon>
    </lineage>
</organism>
<keyword evidence="2" id="KW-0285">Flavoprotein</keyword>
<dbReference type="SUPFAM" id="SSF82114">
    <property type="entry name" value="Riboflavin kinase-like"/>
    <property type="match status" value="1"/>
</dbReference>
<dbReference type="Proteomes" id="UP000240527">
    <property type="component" value="Chromosome"/>
</dbReference>
<sequence>MARGLQLGRQLGFPTANIPLAEERPVGTGVYVVRSRLADGRAFFGVASVGCNPTIPKTAPVLEVWLFDFDEDIYDQTLSTELLAYLRPEEQFASVAALIDQVFADAEEARRYCKDHGLRLT</sequence>
<gene>
    <name evidence="9" type="ORF">B7G68_08935</name>
</gene>
<dbReference type="Pfam" id="PF01687">
    <property type="entry name" value="Flavokinase"/>
    <property type="match status" value="1"/>
</dbReference>
<comment type="catalytic activity">
    <reaction evidence="7">
        <text>riboflavin + ATP = FMN + ADP + H(+)</text>
        <dbReference type="Rhea" id="RHEA:14357"/>
        <dbReference type="ChEBI" id="CHEBI:15378"/>
        <dbReference type="ChEBI" id="CHEBI:30616"/>
        <dbReference type="ChEBI" id="CHEBI:57986"/>
        <dbReference type="ChEBI" id="CHEBI:58210"/>
        <dbReference type="ChEBI" id="CHEBI:456216"/>
        <dbReference type="EC" id="2.7.1.26"/>
    </reaction>
</comment>
<dbReference type="EC" id="2.7.1.26" evidence="1"/>
<evidence type="ECO:0000256" key="3">
    <source>
        <dbReference type="ARBA" id="ARBA00022643"/>
    </source>
</evidence>
<evidence type="ECO:0000256" key="5">
    <source>
        <dbReference type="ARBA" id="ARBA00022741"/>
    </source>
</evidence>
<evidence type="ECO:0000256" key="7">
    <source>
        <dbReference type="ARBA" id="ARBA00047880"/>
    </source>
</evidence>
<evidence type="ECO:0000256" key="4">
    <source>
        <dbReference type="ARBA" id="ARBA00022679"/>
    </source>
</evidence>
<keyword evidence="3" id="KW-0288">FMN</keyword>
<proteinExistence type="predicted"/>
<dbReference type="SMART" id="SM00904">
    <property type="entry name" value="Flavokinase"/>
    <property type="match status" value="1"/>
</dbReference>
<dbReference type="InterPro" id="IPR015865">
    <property type="entry name" value="Riboflavin_kinase_bac/euk"/>
</dbReference>
<dbReference type="PANTHER" id="PTHR22749:SF6">
    <property type="entry name" value="RIBOFLAVIN KINASE"/>
    <property type="match status" value="1"/>
</dbReference>
<feature type="domain" description="Riboflavin kinase" evidence="8">
    <location>
        <begin position="1"/>
        <end position="114"/>
    </location>
</feature>
<keyword evidence="10" id="KW-1185">Reference proteome</keyword>
<evidence type="ECO:0000313" key="9">
    <source>
        <dbReference type="EMBL" id="AVQ04388.1"/>
    </source>
</evidence>
<name>A0ABM6TMD2_9CAUL</name>
<evidence type="ECO:0000256" key="2">
    <source>
        <dbReference type="ARBA" id="ARBA00022630"/>
    </source>
</evidence>
<keyword evidence="4" id="KW-0808">Transferase</keyword>
<accession>A0ABM6TMD2</accession>
<dbReference type="InterPro" id="IPR023468">
    <property type="entry name" value="Riboflavin_kinase"/>
</dbReference>
<dbReference type="PANTHER" id="PTHR22749">
    <property type="entry name" value="RIBOFLAVIN KINASE/FMN ADENYLYLTRANSFERASE"/>
    <property type="match status" value="1"/>
</dbReference>